<dbReference type="FunFam" id="3.20.20.60:FF:000003">
    <property type="entry name" value="3-methyl-2-oxobutanoate hydroxymethyltransferase"/>
    <property type="match status" value="1"/>
</dbReference>
<dbReference type="NCBIfam" id="NF001452">
    <property type="entry name" value="PRK00311.1"/>
    <property type="match status" value="1"/>
</dbReference>
<dbReference type="Proteomes" id="UP000006346">
    <property type="component" value="Chromosome"/>
</dbReference>
<comment type="similarity">
    <text evidence="2 7">Belongs to the PanB family.</text>
</comment>
<keyword evidence="11" id="KW-0489">Methyltransferase</keyword>
<comment type="cofactor">
    <cofactor evidence="7 10">
        <name>Mg(2+)</name>
        <dbReference type="ChEBI" id="CHEBI:18420"/>
    </cofactor>
    <text evidence="7 10">Binds 1 Mg(2+) ion per subunit.</text>
</comment>
<feature type="binding site" evidence="7 10">
    <location>
        <position position="46"/>
    </location>
    <ligand>
        <name>Mg(2+)</name>
        <dbReference type="ChEBI" id="CHEBI:18420"/>
    </ligand>
</feature>
<feature type="binding site" evidence="7 10">
    <location>
        <position position="117"/>
    </location>
    <ligand>
        <name>Mg(2+)</name>
        <dbReference type="ChEBI" id="CHEBI:18420"/>
    </ligand>
</feature>
<comment type="subcellular location">
    <subcellularLocation>
        <location evidence="7">Cytoplasm</location>
    </subcellularLocation>
</comment>
<sequence>MARKKGILDFMKMKNDGEQAVWVTAYDYPTASFAEQAGMDLILVGDSLGMVVLGYGSTIPVTMEECISHCQAVRRGAPNTWIVGDMPFLSYQISDQDAVKNAGRFHKEANVDCVKLEGGRRVCSQIRAITDAGMLVMGHIGLTPQSSGQLGGFKAQGRDVKSARELILDAIAIQEAGAYALLLEAVPPELTGFITRKLEIPVYSIGAGQPCDGQLLISGDMLGMFEMFTPKFVKKYANMAEIEVNAFKQYINDVKTGLFPTDDHVYHILDSHEEFESLFKEFS</sequence>
<dbReference type="GO" id="GO:0015940">
    <property type="term" value="P:pantothenate biosynthetic process"/>
    <property type="evidence" value="ECO:0007669"/>
    <property type="project" value="UniProtKB-UniRule"/>
</dbReference>
<protein>
    <recommendedName>
        <fullName evidence="7">3-methyl-2-oxobutanoate hydroxymethyltransferase</fullName>
        <ecNumber evidence="7">2.1.2.11</ecNumber>
    </recommendedName>
    <alternativeName>
        <fullName evidence="7">Ketopantoate hydroxymethyltransferase</fullName>
        <shortName evidence="7">KPHMT</shortName>
    </alternativeName>
</protein>
<dbReference type="UniPathway" id="UPA00028">
    <property type="reaction ID" value="UER00003"/>
</dbReference>
<dbReference type="InterPro" id="IPR015813">
    <property type="entry name" value="Pyrv/PenolPyrv_kinase-like_dom"/>
</dbReference>
<dbReference type="EC" id="2.1.2.11" evidence="7"/>
<accession>G7W8I2</accession>
<dbReference type="Gene3D" id="3.20.20.60">
    <property type="entry name" value="Phosphoenolpyruvate-binding domains"/>
    <property type="match status" value="1"/>
</dbReference>
<keyword evidence="4 7" id="KW-0566">Pantothenate biosynthesis</keyword>
<evidence type="ECO:0000256" key="6">
    <source>
        <dbReference type="ARBA" id="ARBA00056497"/>
    </source>
</evidence>
<dbReference type="EMBL" id="CP003108">
    <property type="protein sequence ID" value="AET67409.1"/>
    <property type="molecule type" value="Genomic_DNA"/>
</dbReference>
<dbReference type="GO" id="GO:0008168">
    <property type="term" value="F:methyltransferase activity"/>
    <property type="evidence" value="ECO:0007669"/>
    <property type="project" value="UniProtKB-KW"/>
</dbReference>
<dbReference type="HAMAP" id="MF_00156">
    <property type="entry name" value="PanB"/>
    <property type="match status" value="1"/>
</dbReference>
<dbReference type="PATRIC" id="fig|768706.3.peg.1778"/>
<dbReference type="SUPFAM" id="SSF51621">
    <property type="entry name" value="Phosphoenolpyruvate/pyruvate domain"/>
    <property type="match status" value="1"/>
</dbReference>
<evidence type="ECO:0000256" key="10">
    <source>
        <dbReference type="PIRSR" id="PIRSR000388-3"/>
    </source>
</evidence>
<feature type="binding site" evidence="7 10">
    <location>
        <position position="85"/>
    </location>
    <ligand>
        <name>Mg(2+)</name>
        <dbReference type="ChEBI" id="CHEBI:18420"/>
    </ligand>
</feature>
<comment type="pathway">
    <text evidence="1 7">Cofactor biosynthesis; (R)-pantothenate biosynthesis; (R)-pantoate from 3-methyl-2-oxobutanoate: step 1/2.</text>
</comment>
<dbReference type="Pfam" id="PF02548">
    <property type="entry name" value="Pantoate_transf"/>
    <property type="match status" value="1"/>
</dbReference>
<feature type="binding site" evidence="7 9">
    <location>
        <position position="85"/>
    </location>
    <ligand>
        <name>3-methyl-2-oxobutanoate</name>
        <dbReference type="ChEBI" id="CHEBI:11851"/>
    </ligand>
</feature>
<evidence type="ECO:0000256" key="5">
    <source>
        <dbReference type="ARBA" id="ARBA00022679"/>
    </source>
</evidence>
<comment type="subunit">
    <text evidence="3 7">Homodecamer; pentamer of dimers.</text>
</comment>
<dbReference type="InterPro" id="IPR040442">
    <property type="entry name" value="Pyrv_kinase-like_dom_sf"/>
</dbReference>
<evidence type="ECO:0000256" key="2">
    <source>
        <dbReference type="ARBA" id="ARBA00008676"/>
    </source>
</evidence>
<evidence type="ECO:0000256" key="4">
    <source>
        <dbReference type="ARBA" id="ARBA00022655"/>
    </source>
</evidence>
<feature type="binding site" evidence="7 9">
    <location>
        <begin position="46"/>
        <end position="47"/>
    </location>
    <ligand>
        <name>3-methyl-2-oxobutanoate</name>
        <dbReference type="ChEBI" id="CHEBI:11851"/>
    </ligand>
</feature>
<dbReference type="GO" id="GO:0000287">
    <property type="term" value="F:magnesium ion binding"/>
    <property type="evidence" value="ECO:0007669"/>
    <property type="project" value="TreeGrafter"/>
</dbReference>
<dbReference type="KEGG" id="dor:Desor_1772"/>
<evidence type="ECO:0000256" key="8">
    <source>
        <dbReference type="PIRSR" id="PIRSR000388-1"/>
    </source>
</evidence>
<dbReference type="PIRSF" id="PIRSF000388">
    <property type="entry name" value="Pantoate_hydroxy_MeTrfase"/>
    <property type="match status" value="1"/>
</dbReference>
<dbReference type="RefSeq" id="WP_014184228.1">
    <property type="nucleotide sequence ID" value="NC_016584.1"/>
</dbReference>
<keyword evidence="7" id="KW-0963">Cytoplasm</keyword>
<keyword evidence="5 7" id="KW-0808">Transferase</keyword>
<comment type="function">
    <text evidence="6 7">Catalyzes the reversible reaction in which hydroxymethyl group from 5,10-methylenetetrahydrofolate is transferred onto alpha-ketoisovalerate to form ketopantoate.</text>
</comment>
<feature type="active site" description="Proton acceptor" evidence="7 8">
    <location>
        <position position="184"/>
    </location>
</feature>
<proteinExistence type="inferred from homology"/>
<name>G7W8I2_DESOD</name>
<dbReference type="eggNOG" id="COG0413">
    <property type="taxonomic scope" value="Bacteria"/>
</dbReference>
<reference evidence="12" key="1">
    <citation type="submission" date="2011-11" db="EMBL/GenBank/DDBJ databases">
        <title>Complete sequence of Desulfosporosinus orientis DSM 765.</title>
        <authorList>
            <person name="Lucas S."/>
            <person name="Han J."/>
            <person name="Lapidus A."/>
            <person name="Cheng J.-F."/>
            <person name="Goodwin L."/>
            <person name="Pitluck S."/>
            <person name="Peters L."/>
            <person name="Ovchinnikova G."/>
            <person name="Teshima H."/>
            <person name="Detter J.C."/>
            <person name="Han C."/>
            <person name="Tapia R."/>
            <person name="Land M."/>
            <person name="Hauser L."/>
            <person name="Kyrpides N."/>
            <person name="Ivanova N."/>
            <person name="Pagani I."/>
            <person name="Pester M."/>
            <person name="Spring S."/>
            <person name="Ollivier B."/>
            <person name="Rattei T."/>
            <person name="Klenk H.-P."/>
            <person name="Wagner M."/>
            <person name="Loy A."/>
            <person name="Woyke T."/>
        </authorList>
    </citation>
    <scope>NUCLEOTIDE SEQUENCE [LARGE SCALE GENOMIC DNA]</scope>
    <source>
        <strain evidence="12">ATCC 19365 / DSM 765 / NCIMB 8382 / VKM B-1628</strain>
    </source>
</reference>
<evidence type="ECO:0000313" key="11">
    <source>
        <dbReference type="EMBL" id="AET67409.1"/>
    </source>
</evidence>
<keyword evidence="7 10" id="KW-0460">Magnesium</keyword>
<dbReference type="CDD" id="cd06557">
    <property type="entry name" value="KPHMT-like"/>
    <property type="match status" value="1"/>
</dbReference>
<dbReference type="AlphaFoldDB" id="G7W8I2"/>
<keyword evidence="7 10" id="KW-0479">Metal-binding</keyword>
<organism evidence="11 12">
    <name type="scientific">Desulfosporosinus orientis (strain ATCC 19365 / DSM 765 / NCIMB 8382 / VKM B-1628 / Singapore I)</name>
    <name type="common">Desulfotomaculum orientis</name>
    <dbReference type="NCBI Taxonomy" id="768706"/>
    <lineage>
        <taxon>Bacteria</taxon>
        <taxon>Bacillati</taxon>
        <taxon>Bacillota</taxon>
        <taxon>Clostridia</taxon>
        <taxon>Eubacteriales</taxon>
        <taxon>Desulfitobacteriaceae</taxon>
        <taxon>Desulfosporosinus</taxon>
    </lineage>
</organism>
<evidence type="ECO:0000256" key="3">
    <source>
        <dbReference type="ARBA" id="ARBA00011424"/>
    </source>
</evidence>
<dbReference type="GO" id="GO:0005737">
    <property type="term" value="C:cytoplasm"/>
    <property type="evidence" value="ECO:0007669"/>
    <property type="project" value="UniProtKB-SubCell"/>
</dbReference>
<dbReference type="GO" id="GO:0003864">
    <property type="term" value="F:3-methyl-2-oxobutanoate hydroxymethyltransferase activity"/>
    <property type="evidence" value="ECO:0007669"/>
    <property type="project" value="UniProtKB-UniRule"/>
</dbReference>
<dbReference type="HOGENOM" id="CLU_036645_1_0_9"/>
<evidence type="ECO:0000256" key="1">
    <source>
        <dbReference type="ARBA" id="ARBA00005033"/>
    </source>
</evidence>
<feature type="binding site" evidence="7 9">
    <location>
        <position position="115"/>
    </location>
    <ligand>
        <name>3-methyl-2-oxobutanoate</name>
        <dbReference type="ChEBI" id="CHEBI:11851"/>
    </ligand>
</feature>
<keyword evidence="12" id="KW-1185">Reference proteome</keyword>
<comment type="catalytic activity">
    <reaction evidence="7">
        <text>(6R)-5,10-methylene-5,6,7,8-tetrahydrofolate + 3-methyl-2-oxobutanoate + H2O = 2-dehydropantoate + (6S)-5,6,7,8-tetrahydrofolate</text>
        <dbReference type="Rhea" id="RHEA:11824"/>
        <dbReference type="ChEBI" id="CHEBI:11561"/>
        <dbReference type="ChEBI" id="CHEBI:11851"/>
        <dbReference type="ChEBI" id="CHEBI:15377"/>
        <dbReference type="ChEBI" id="CHEBI:15636"/>
        <dbReference type="ChEBI" id="CHEBI:57453"/>
        <dbReference type="EC" id="2.1.2.11"/>
    </reaction>
</comment>
<dbReference type="NCBIfam" id="TIGR00222">
    <property type="entry name" value="panB"/>
    <property type="match status" value="1"/>
</dbReference>
<dbReference type="PANTHER" id="PTHR20881">
    <property type="entry name" value="3-METHYL-2-OXOBUTANOATE HYDROXYMETHYLTRANSFERASE"/>
    <property type="match status" value="1"/>
</dbReference>
<dbReference type="STRING" id="768706.Desor_1772"/>
<dbReference type="PANTHER" id="PTHR20881:SF0">
    <property type="entry name" value="3-METHYL-2-OXOBUTANOATE HYDROXYMETHYLTRANSFERASE"/>
    <property type="match status" value="1"/>
</dbReference>
<evidence type="ECO:0000256" key="7">
    <source>
        <dbReference type="HAMAP-Rule" id="MF_00156"/>
    </source>
</evidence>
<gene>
    <name evidence="7" type="primary">panB</name>
    <name evidence="11" type="ordered locus">Desor_1772</name>
</gene>
<evidence type="ECO:0000313" key="12">
    <source>
        <dbReference type="Proteomes" id="UP000006346"/>
    </source>
</evidence>
<dbReference type="InterPro" id="IPR003700">
    <property type="entry name" value="Pantoate_hydroxy_MeTrfase"/>
</dbReference>
<evidence type="ECO:0000256" key="9">
    <source>
        <dbReference type="PIRSR" id="PIRSR000388-2"/>
    </source>
</evidence>
<dbReference type="GO" id="GO:0032259">
    <property type="term" value="P:methylation"/>
    <property type="evidence" value="ECO:0007669"/>
    <property type="project" value="UniProtKB-KW"/>
</dbReference>
<reference evidence="11 12" key="2">
    <citation type="journal article" date="2012" name="J. Bacteriol.">
        <title>Complete genome sequences of Desulfosporosinus orientis DSM765T, Desulfosporosinus youngiae DSM17734T, Desulfosporosinus meridiei DSM13257T, and Desulfosporosinus acidiphilus DSM22704T.</title>
        <authorList>
            <person name="Pester M."/>
            <person name="Brambilla E."/>
            <person name="Alazard D."/>
            <person name="Rattei T."/>
            <person name="Weinmaier T."/>
            <person name="Han J."/>
            <person name="Lucas S."/>
            <person name="Lapidus A."/>
            <person name="Cheng J.F."/>
            <person name="Goodwin L."/>
            <person name="Pitluck S."/>
            <person name="Peters L."/>
            <person name="Ovchinnikova G."/>
            <person name="Teshima H."/>
            <person name="Detter J.C."/>
            <person name="Han C.S."/>
            <person name="Tapia R."/>
            <person name="Land M.L."/>
            <person name="Hauser L."/>
            <person name="Kyrpides N.C."/>
            <person name="Ivanova N.N."/>
            <person name="Pagani I."/>
            <person name="Huntmann M."/>
            <person name="Wei C.L."/>
            <person name="Davenport K.W."/>
            <person name="Daligault H."/>
            <person name="Chain P.S."/>
            <person name="Chen A."/>
            <person name="Mavromatis K."/>
            <person name="Markowitz V."/>
            <person name="Szeto E."/>
            <person name="Mikhailova N."/>
            <person name="Pati A."/>
            <person name="Wagner M."/>
            <person name="Woyke T."/>
            <person name="Ollivier B."/>
            <person name="Klenk H.P."/>
            <person name="Spring S."/>
            <person name="Loy A."/>
        </authorList>
    </citation>
    <scope>NUCLEOTIDE SEQUENCE [LARGE SCALE GENOMIC DNA]</scope>
    <source>
        <strain evidence="12">ATCC 19365 / DSM 765 / NCIMB 8382 / VKM B-1628</strain>
    </source>
</reference>